<dbReference type="RefSeq" id="WP_380970342.1">
    <property type="nucleotide sequence ID" value="NZ_JBHTCO010000045.1"/>
</dbReference>
<evidence type="ECO:0000256" key="1">
    <source>
        <dbReference type="SAM" id="MobiDB-lite"/>
    </source>
</evidence>
<dbReference type="InterPro" id="IPR008972">
    <property type="entry name" value="Cupredoxin"/>
</dbReference>
<dbReference type="Pfam" id="PF07732">
    <property type="entry name" value="Cu-oxidase_3"/>
    <property type="match status" value="1"/>
</dbReference>
<dbReference type="PANTHER" id="PTHR11709">
    <property type="entry name" value="MULTI-COPPER OXIDASE"/>
    <property type="match status" value="1"/>
</dbReference>
<dbReference type="PROSITE" id="PS51257">
    <property type="entry name" value="PROKAR_LIPOPROTEIN"/>
    <property type="match status" value="1"/>
</dbReference>
<feature type="domain" description="EfeO-type cupredoxin-like" evidence="5">
    <location>
        <begin position="40"/>
        <end position="127"/>
    </location>
</feature>
<evidence type="ECO:0000259" key="3">
    <source>
        <dbReference type="Pfam" id="PF07731"/>
    </source>
</evidence>
<dbReference type="CDD" id="cd04202">
    <property type="entry name" value="CuRO_D2_2dMcoN_like"/>
    <property type="match status" value="1"/>
</dbReference>
<proteinExistence type="predicted"/>
<reference evidence="7" key="1">
    <citation type="journal article" date="2019" name="Int. J. Syst. Evol. Microbiol.">
        <title>The Global Catalogue of Microorganisms (GCM) 10K type strain sequencing project: providing services to taxonomists for standard genome sequencing and annotation.</title>
        <authorList>
            <consortium name="The Broad Institute Genomics Platform"/>
            <consortium name="The Broad Institute Genome Sequencing Center for Infectious Disease"/>
            <person name="Wu L."/>
            <person name="Ma J."/>
        </authorList>
    </citation>
    <scope>NUCLEOTIDE SEQUENCE [LARGE SCALE GENOMIC DNA]</scope>
    <source>
        <strain evidence="7">CGMCC 1.16305</strain>
    </source>
</reference>
<feature type="domain" description="Plastocyanin-like" evidence="4">
    <location>
        <begin position="190"/>
        <end position="306"/>
    </location>
</feature>
<dbReference type="InterPro" id="IPR011707">
    <property type="entry name" value="Cu-oxidase-like_N"/>
</dbReference>
<name>A0ABW2Q3E2_9BACL</name>
<keyword evidence="7" id="KW-1185">Reference proteome</keyword>
<accession>A0ABW2Q3E2</accession>
<organism evidence="6 7">
    <name type="scientific">Scopulibacillus cellulosilyticus</name>
    <dbReference type="NCBI Taxonomy" id="2665665"/>
    <lineage>
        <taxon>Bacteria</taxon>
        <taxon>Bacillati</taxon>
        <taxon>Bacillota</taxon>
        <taxon>Bacilli</taxon>
        <taxon>Bacillales</taxon>
        <taxon>Sporolactobacillaceae</taxon>
        <taxon>Scopulibacillus</taxon>
    </lineage>
</organism>
<sequence length="442" mass="48787">MKKRLIQVFSSLMLVCLLSLIVGCQPSHEVSSNAKNNSTAASTLHDKKVNVAMANSAFSPETIHVAKGTTVTWKNDDPMPHTVTSKTGLFDSKDMESGKTFSYKFNKPGTYHYDCIYHPGMTGTVVVSDKSSPQTEKVKSTSSAKTSADSKDKIKPLGTGTAGEPKQPDALRLLPYKMENGYKVFHLNAEQVWWKVNDHKKVKSWAFNGSVPGPEIKVNQGDKVKIVVKNDLPEGTTVHWHGLDVPFKQDGSGGISQPDIKPGQTWTYKFTVKSPPGSYMYHSHPMKDMLKQEEMGLFGPFIVEPKGTGWKQVHPGYQDEYTLMVNDSPQFGYTINSLSYPATPVLPAKVGDKVLVHLINIGSMDHPMHLHGMHFQELSQDGSPLPSPVTMDTINTAPGTTYDLSFKADQPGKWLFHCHITQHTTDSSGNMSGMISMFDVKK</sequence>
<dbReference type="SUPFAM" id="SSF49503">
    <property type="entry name" value="Cupredoxins"/>
    <property type="match status" value="3"/>
</dbReference>
<dbReference type="Proteomes" id="UP001596505">
    <property type="component" value="Unassembled WGS sequence"/>
</dbReference>
<keyword evidence="2" id="KW-0732">Signal</keyword>
<evidence type="ECO:0000313" key="7">
    <source>
        <dbReference type="Proteomes" id="UP001596505"/>
    </source>
</evidence>
<evidence type="ECO:0000313" key="6">
    <source>
        <dbReference type="EMBL" id="MFC7395557.1"/>
    </source>
</evidence>
<gene>
    <name evidence="6" type="ORF">ACFQRG_21855</name>
</gene>
<dbReference type="EMBL" id="JBHTCO010000045">
    <property type="protein sequence ID" value="MFC7395557.1"/>
    <property type="molecule type" value="Genomic_DNA"/>
</dbReference>
<dbReference type="InterPro" id="IPR035668">
    <property type="entry name" value="Amicyanin"/>
</dbReference>
<dbReference type="Pfam" id="PF07731">
    <property type="entry name" value="Cu-oxidase_2"/>
    <property type="match status" value="1"/>
</dbReference>
<feature type="region of interest" description="Disordered" evidence="1">
    <location>
        <begin position="127"/>
        <end position="168"/>
    </location>
</feature>
<dbReference type="Pfam" id="PF13473">
    <property type="entry name" value="Cupredoxin_1"/>
    <property type="match status" value="1"/>
</dbReference>
<feature type="signal peptide" evidence="2">
    <location>
        <begin position="1"/>
        <end position="24"/>
    </location>
</feature>
<evidence type="ECO:0000259" key="4">
    <source>
        <dbReference type="Pfam" id="PF07732"/>
    </source>
</evidence>
<dbReference type="InterPro" id="IPR045087">
    <property type="entry name" value="Cu-oxidase_fam"/>
</dbReference>
<protein>
    <submittedName>
        <fullName evidence="6">Multicopper oxidase domain-containing protein</fullName>
    </submittedName>
</protein>
<evidence type="ECO:0000256" key="2">
    <source>
        <dbReference type="SAM" id="SignalP"/>
    </source>
</evidence>
<dbReference type="InterPro" id="IPR028096">
    <property type="entry name" value="EfeO_Cupredoxin"/>
</dbReference>
<evidence type="ECO:0000259" key="5">
    <source>
        <dbReference type="Pfam" id="PF13473"/>
    </source>
</evidence>
<dbReference type="InterPro" id="IPR011706">
    <property type="entry name" value="Cu-oxidase_C"/>
</dbReference>
<feature type="chain" id="PRO_5045221433" evidence="2">
    <location>
        <begin position="25"/>
        <end position="442"/>
    </location>
</feature>
<comment type="caution">
    <text evidence="6">The sequence shown here is derived from an EMBL/GenBank/DDBJ whole genome shotgun (WGS) entry which is preliminary data.</text>
</comment>
<dbReference type="Gene3D" id="2.60.40.420">
    <property type="entry name" value="Cupredoxins - blue copper proteins"/>
    <property type="match status" value="3"/>
</dbReference>
<dbReference type="CDD" id="cd13921">
    <property type="entry name" value="Amicyanin"/>
    <property type="match status" value="1"/>
</dbReference>
<feature type="domain" description="Plastocyanin-like" evidence="3">
    <location>
        <begin position="332"/>
        <end position="425"/>
    </location>
</feature>